<dbReference type="AlphaFoldDB" id="A0AAE3G5X6"/>
<feature type="chain" id="PRO_5041914465" evidence="1">
    <location>
        <begin position="21"/>
        <end position="160"/>
    </location>
</feature>
<dbReference type="EC" id="3.4.21.107" evidence="2"/>
<dbReference type="EMBL" id="JALJXV010000007">
    <property type="protein sequence ID" value="MCP1675992.1"/>
    <property type="molecule type" value="Genomic_DNA"/>
</dbReference>
<name>A0AAE3G5X6_9GAMM</name>
<dbReference type="GO" id="GO:0008233">
    <property type="term" value="F:peptidase activity"/>
    <property type="evidence" value="ECO:0007669"/>
    <property type="project" value="UniProtKB-KW"/>
</dbReference>
<proteinExistence type="predicted"/>
<evidence type="ECO:0000313" key="3">
    <source>
        <dbReference type="Proteomes" id="UP001205843"/>
    </source>
</evidence>
<evidence type="ECO:0000313" key="2">
    <source>
        <dbReference type="EMBL" id="MCP1675992.1"/>
    </source>
</evidence>
<keyword evidence="3" id="KW-1185">Reference proteome</keyword>
<reference evidence="2" key="1">
    <citation type="submission" date="2022-03" db="EMBL/GenBank/DDBJ databases">
        <title>Genomic Encyclopedia of Type Strains, Phase III (KMG-III): the genomes of soil and plant-associated and newly described type strains.</title>
        <authorList>
            <person name="Whitman W."/>
        </authorList>
    </citation>
    <scope>NUCLEOTIDE SEQUENCE</scope>
    <source>
        <strain evidence="2">ANL 6-2</strain>
    </source>
</reference>
<organism evidence="2 3">
    <name type="scientific">Natronocella acetinitrilica</name>
    <dbReference type="NCBI Taxonomy" id="414046"/>
    <lineage>
        <taxon>Bacteria</taxon>
        <taxon>Pseudomonadati</taxon>
        <taxon>Pseudomonadota</taxon>
        <taxon>Gammaproteobacteria</taxon>
        <taxon>Chromatiales</taxon>
        <taxon>Ectothiorhodospiraceae</taxon>
        <taxon>Natronocella</taxon>
    </lineage>
</organism>
<protein>
    <submittedName>
        <fullName evidence="2">Serine protease Do</fullName>
        <ecNumber evidence="2">3.4.21.107</ecNumber>
    </submittedName>
</protein>
<accession>A0AAE3G5X6</accession>
<keyword evidence="2" id="KW-0645">Protease</keyword>
<keyword evidence="2" id="KW-0378">Hydrolase</keyword>
<dbReference type="RefSeq" id="WP_253480424.1">
    <property type="nucleotide sequence ID" value="NZ_JALJXV010000007.1"/>
</dbReference>
<gene>
    <name evidence="2" type="ORF">J2T57_003147</name>
</gene>
<comment type="caution">
    <text evidence="2">The sequence shown here is derived from an EMBL/GenBank/DDBJ whole genome shotgun (WGS) entry which is preliminary data.</text>
</comment>
<dbReference type="Proteomes" id="UP001205843">
    <property type="component" value="Unassembled WGS sequence"/>
</dbReference>
<evidence type="ECO:0000256" key="1">
    <source>
        <dbReference type="SAM" id="SignalP"/>
    </source>
</evidence>
<feature type="signal peptide" evidence="1">
    <location>
        <begin position="1"/>
        <end position="20"/>
    </location>
</feature>
<dbReference type="GO" id="GO:0006508">
    <property type="term" value="P:proteolysis"/>
    <property type="evidence" value="ECO:0007669"/>
    <property type="project" value="UniProtKB-KW"/>
</dbReference>
<keyword evidence="1" id="KW-0732">Signal</keyword>
<sequence>MRGMFPALMLLGLFVIPTSAVTGDSDWQSEPHFGSIDLEAGFSPDPHEVIVRAGGTDEVDSRLAPDCAGYVDMARPDVDLNFEPGSMSLFIYVRSEADTSLVIYGPDGRWYCNDDFMGVDPMVVFHNPLPGSYHIWVGTWDVDAMGAEATLNISEINPVR</sequence>